<dbReference type="InterPro" id="IPR050925">
    <property type="entry name" value="Rhomboid_protease_S54"/>
</dbReference>
<proteinExistence type="inferred from homology"/>
<keyword evidence="3 7" id="KW-0812">Transmembrane</keyword>
<keyword evidence="5 7" id="KW-1133">Transmembrane helix</keyword>
<feature type="transmembrane region" description="Helical" evidence="7">
    <location>
        <begin position="401"/>
        <end position="423"/>
    </location>
</feature>
<evidence type="ECO:0000256" key="4">
    <source>
        <dbReference type="ARBA" id="ARBA00022801"/>
    </source>
</evidence>
<evidence type="ECO:0000313" key="9">
    <source>
        <dbReference type="EMBL" id="RCK81493.1"/>
    </source>
</evidence>
<evidence type="ECO:0000256" key="2">
    <source>
        <dbReference type="ARBA" id="ARBA00009045"/>
    </source>
</evidence>
<protein>
    <submittedName>
        <fullName evidence="9">Rhomboid family serine protease</fullName>
    </submittedName>
</protein>
<organism evidence="9 10">
    <name type="scientific">Candidatus Ozemobacter sibiricus</name>
    <dbReference type="NCBI Taxonomy" id="2268124"/>
    <lineage>
        <taxon>Bacteria</taxon>
        <taxon>Candidatus Ozemobacteria</taxon>
        <taxon>Candidatus Ozemobacterales</taxon>
        <taxon>Candidatus Ozemobacteraceae</taxon>
        <taxon>Candidatus Ozemobacter</taxon>
    </lineage>
</organism>
<feature type="transmembrane region" description="Helical" evidence="7">
    <location>
        <begin position="456"/>
        <end position="480"/>
    </location>
</feature>
<evidence type="ECO:0000256" key="5">
    <source>
        <dbReference type="ARBA" id="ARBA00022989"/>
    </source>
</evidence>
<dbReference type="GO" id="GO:0006508">
    <property type="term" value="P:proteolysis"/>
    <property type="evidence" value="ECO:0007669"/>
    <property type="project" value="UniProtKB-KW"/>
</dbReference>
<dbReference type="Pfam" id="PF01694">
    <property type="entry name" value="Rhomboid"/>
    <property type="match status" value="1"/>
</dbReference>
<feature type="transmembrane region" description="Helical" evidence="7">
    <location>
        <begin position="353"/>
        <end position="372"/>
    </location>
</feature>
<keyword evidence="4" id="KW-0378">Hydrolase</keyword>
<feature type="transmembrane region" description="Helical" evidence="7">
    <location>
        <begin position="31"/>
        <end position="50"/>
    </location>
</feature>
<dbReference type="InterPro" id="IPR022764">
    <property type="entry name" value="Peptidase_S54_rhomboid_dom"/>
</dbReference>
<dbReference type="GO" id="GO:0016020">
    <property type="term" value="C:membrane"/>
    <property type="evidence" value="ECO:0007669"/>
    <property type="project" value="UniProtKB-SubCell"/>
</dbReference>
<evidence type="ECO:0000313" key="10">
    <source>
        <dbReference type="Proteomes" id="UP000252355"/>
    </source>
</evidence>
<feature type="transmembrane region" description="Helical" evidence="7">
    <location>
        <begin position="547"/>
        <end position="565"/>
    </location>
</feature>
<feature type="transmembrane region" description="Helical" evidence="7">
    <location>
        <begin position="6"/>
        <end position="24"/>
    </location>
</feature>
<dbReference type="Proteomes" id="UP000252355">
    <property type="component" value="Unassembled WGS sequence"/>
</dbReference>
<name>A0A367ZTL7_9BACT</name>
<feature type="domain" description="Peptidase S54 rhomboid" evidence="8">
    <location>
        <begin position="395"/>
        <end position="533"/>
    </location>
</feature>
<accession>A0A367ZTL7</accession>
<dbReference type="AlphaFoldDB" id="A0A367ZTL7"/>
<keyword evidence="6 7" id="KW-0472">Membrane</keyword>
<comment type="subcellular location">
    <subcellularLocation>
        <location evidence="1">Membrane</location>
        <topology evidence="1">Multi-pass membrane protein</topology>
    </subcellularLocation>
</comment>
<keyword evidence="9" id="KW-0645">Protease</keyword>
<evidence type="ECO:0000256" key="3">
    <source>
        <dbReference type="ARBA" id="ARBA00022692"/>
    </source>
</evidence>
<feature type="transmembrane region" description="Helical" evidence="7">
    <location>
        <begin position="492"/>
        <end position="509"/>
    </location>
</feature>
<feature type="transmembrane region" description="Helical" evidence="7">
    <location>
        <begin position="56"/>
        <end position="76"/>
    </location>
</feature>
<dbReference type="PANTHER" id="PTHR43731">
    <property type="entry name" value="RHOMBOID PROTEASE"/>
    <property type="match status" value="1"/>
</dbReference>
<dbReference type="SUPFAM" id="SSF144091">
    <property type="entry name" value="Rhomboid-like"/>
    <property type="match status" value="1"/>
</dbReference>
<dbReference type="EMBL" id="QOQW01000001">
    <property type="protein sequence ID" value="RCK81493.1"/>
    <property type="molecule type" value="Genomic_DNA"/>
</dbReference>
<evidence type="ECO:0000256" key="7">
    <source>
        <dbReference type="SAM" id="Phobius"/>
    </source>
</evidence>
<comment type="caution">
    <text evidence="9">The sequence shown here is derived from an EMBL/GenBank/DDBJ whole genome shotgun (WGS) entry which is preliminary data.</text>
</comment>
<dbReference type="GO" id="GO:0004252">
    <property type="term" value="F:serine-type endopeptidase activity"/>
    <property type="evidence" value="ECO:0007669"/>
    <property type="project" value="InterPro"/>
</dbReference>
<sequence>MDLAARLILYILIANVGYMIFSLVRRGVRAFGGYILQLTALLVGMLLLVARGEDGAWAVGLSLAGVFLLVGLPLLLQKQIERLVADQRLAEIEPLARWKARLAWSDVNAHLETIARITASAPDAAAGHETAAALKGLLGKGEPYDGMTRVFLAMVLFQGRRFEQLLRDLVVPDRPFDDYPFEELLYVVRGFLETGQYDSAVQAQMALERKVLDEGGNDELYGNLVVCRLIFFAFMGWEVEFAALADSPDPVVQGLPAALRKYWYGFSCFNAGQFTKGEALMQEGLEEAAEELPAHWLQWMASRLQGLREGKEFHHTAIVPSLTELRARYQPTFHQLIQKATEAARPPAMRDRVTTGLIMAILLVYVLTAWIFGDINDLIELLGFGANSGLLVRQGEWFRLFTYQFLHLGSVHLVMNIIALRYFGPPLETLLGPALFLGLFLWSGVTGGLATVQGPAGLSVGASAAIAGLLGAALAFELLGDRRQKVLGGQNYLAPLVFIIIINLLIGLIEKGIDNRAHVGGFAGGLVAGIALVMVHGRSLATKVAELVAMVFVIALFGLSSRQFHEARTSGGYPPREVRLQGTVPAAWPVHLSIPAGWEVLTGTKGSRARALQGPLGERIDLIVVTNTDPEEHVLKEYLDERTRSLAESAALEFRSRLGPYERNYRGRTLHEVKWRLALEGRKLTQREFLWFGPGRLLLLQCILPTHHDDRYDPVLQAMLETLTWK</sequence>
<dbReference type="PANTHER" id="PTHR43731:SF14">
    <property type="entry name" value="PRESENILIN-ASSOCIATED RHOMBOID-LIKE PROTEIN, MITOCHONDRIAL"/>
    <property type="match status" value="1"/>
</dbReference>
<dbReference type="InterPro" id="IPR035952">
    <property type="entry name" value="Rhomboid-like_sf"/>
</dbReference>
<reference evidence="9 10" key="1">
    <citation type="submission" date="2018-05" db="EMBL/GenBank/DDBJ databases">
        <title>A metagenomic window into the 2 km-deep terrestrial subsurface aquifer revealed taxonomically and functionally diverse microbial community comprising novel uncultured bacterial lineages.</title>
        <authorList>
            <person name="Kadnikov V.V."/>
            <person name="Mardanov A.V."/>
            <person name="Beletsky A.V."/>
            <person name="Banks D."/>
            <person name="Pimenov N.V."/>
            <person name="Frank Y.A."/>
            <person name="Karnachuk O.V."/>
            <person name="Ravin N.V."/>
        </authorList>
    </citation>
    <scope>NUCLEOTIDE SEQUENCE [LARGE SCALE GENOMIC DNA]</scope>
    <source>
        <strain evidence="9">BY5</strain>
    </source>
</reference>
<feature type="transmembrane region" description="Helical" evidence="7">
    <location>
        <begin position="430"/>
        <end position="450"/>
    </location>
</feature>
<evidence type="ECO:0000259" key="8">
    <source>
        <dbReference type="Pfam" id="PF01694"/>
    </source>
</evidence>
<evidence type="ECO:0000256" key="6">
    <source>
        <dbReference type="ARBA" id="ARBA00023136"/>
    </source>
</evidence>
<feature type="transmembrane region" description="Helical" evidence="7">
    <location>
        <begin position="515"/>
        <end position="535"/>
    </location>
</feature>
<gene>
    <name evidence="9" type="ORF">OZSIB_0627</name>
</gene>
<dbReference type="Gene3D" id="1.20.1540.10">
    <property type="entry name" value="Rhomboid-like"/>
    <property type="match status" value="1"/>
</dbReference>
<comment type="similarity">
    <text evidence="2">Belongs to the peptidase S54 family.</text>
</comment>
<evidence type="ECO:0000256" key="1">
    <source>
        <dbReference type="ARBA" id="ARBA00004141"/>
    </source>
</evidence>